<name>A0A7C3E6X3_9SPIR</name>
<evidence type="ECO:0000256" key="4">
    <source>
        <dbReference type="ARBA" id="ARBA00023136"/>
    </source>
</evidence>
<feature type="transmembrane region" description="Helical" evidence="5">
    <location>
        <begin position="258"/>
        <end position="279"/>
    </location>
</feature>
<dbReference type="GO" id="GO:0005384">
    <property type="term" value="F:manganese ion transmembrane transporter activity"/>
    <property type="evidence" value="ECO:0007669"/>
    <property type="project" value="InterPro"/>
</dbReference>
<sequence>MDESMNKRILAAQRNEITEYHVYIKLAELAKNEQNAQVLRNIGEAEKAHAEFWKSKTGVEVQPNWGKVWRTVTLARILGLTFVLKRMEKNEGTASRKYAEIESAFPEVKKISEDEAAHEKSLLAMLDEELLQYVGSIVLGLNDALVELTGALAGFTLALGDTKIISLAGLVTGISAAFSMAASDYLSSKADGDPKAARSALYTGVAYLITVILMIMPFLLIPYKFISLAITLAIVVVIIFLFNYYISVAKDLNFRQRFWEMTIISLGVAAFSFTLGWVLKIMLGVDA</sequence>
<dbReference type="CDD" id="cd01044">
    <property type="entry name" value="Ferritin_CCC1_N"/>
    <property type="match status" value="1"/>
</dbReference>
<evidence type="ECO:0000256" key="2">
    <source>
        <dbReference type="ARBA" id="ARBA00022692"/>
    </source>
</evidence>
<dbReference type="InterPro" id="IPR039376">
    <property type="entry name" value="Ferritin_CCC1_N"/>
</dbReference>
<dbReference type="InterPro" id="IPR009078">
    <property type="entry name" value="Ferritin-like_SF"/>
</dbReference>
<comment type="subcellular location">
    <subcellularLocation>
        <location evidence="1">Endomembrane system</location>
        <topology evidence="1">Multi-pass membrane protein</topology>
    </subcellularLocation>
</comment>
<keyword evidence="2 5" id="KW-0812">Transmembrane</keyword>
<protein>
    <submittedName>
        <fullName evidence="6">Rubrerythrin family protein</fullName>
    </submittedName>
</protein>
<proteinExistence type="predicted"/>
<feature type="transmembrane region" description="Helical" evidence="5">
    <location>
        <begin position="225"/>
        <end position="246"/>
    </location>
</feature>
<gene>
    <name evidence="6" type="ORF">ENS59_06825</name>
</gene>
<feature type="transmembrane region" description="Helical" evidence="5">
    <location>
        <begin position="199"/>
        <end position="219"/>
    </location>
</feature>
<dbReference type="InterPro" id="IPR008217">
    <property type="entry name" value="Ccc1_fam"/>
</dbReference>
<evidence type="ECO:0000256" key="1">
    <source>
        <dbReference type="ARBA" id="ARBA00004127"/>
    </source>
</evidence>
<feature type="transmembrane region" description="Helical" evidence="5">
    <location>
        <begin position="164"/>
        <end position="187"/>
    </location>
</feature>
<dbReference type="SUPFAM" id="SSF47240">
    <property type="entry name" value="Ferritin-like"/>
    <property type="match status" value="1"/>
</dbReference>
<organism evidence="6">
    <name type="scientific">Gracilinema caldarium</name>
    <dbReference type="NCBI Taxonomy" id="215591"/>
    <lineage>
        <taxon>Bacteria</taxon>
        <taxon>Pseudomonadati</taxon>
        <taxon>Spirochaetota</taxon>
        <taxon>Spirochaetia</taxon>
        <taxon>Spirochaetales</taxon>
        <taxon>Breznakiellaceae</taxon>
        <taxon>Gracilinema</taxon>
    </lineage>
</organism>
<evidence type="ECO:0000256" key="3">
    <source>
        <dbReference type="ARBA" id="ARBA00022989"/>
    </source>
</evidence>
<dbReference type="GO" id="GO:0030026">
    <property type="term" value="P:intracellular manganese ion homeostasis"/>
    <property type="evidence" value="ECO:0007669"/>
    <property type="project" value="InterPro"/>
</dbReference>
<keyword evidence="4 5" id="KW-0472">Membrane</keyword>
<dbReference type="Pfam" id="PF01988">
    <property type="entry name" value="VIT1"/>
    <property type="match status" value="1"/>
</dbReference>
<accession>A0A7C3E6X3</accession>
<dbReference type="EMBL" id="DSVL01000211">
    <property type="protein sequence ID" value="HFH29211.1"/>
    <property type="molecule type" value="Genomic_DNA"/>
</dbReference>
<comment type="caution">
    <text evidence="6">The sequence shown here is derived from an EMBL/GenBank/DDBJ whole genome shotgun (WGS) entry which is preliminary data.</text>
</comment>
<dbReference type="CDD" id="cd02431">
    <property type="entry name" value="Ferritin_CCC1_C"/>
    <property type="match status" value="1"/>
</dbReference>
<evidence type="ECO:0000313" key="6">
    <source>
        <dbReference type="EMBL" id="HFH29211.1"/>
    </source>
</evidence>
<evidence type="ECO:0000256" key="5">
    <source>
        <dbReference type="SAM" id="Phobius"/>
    </source>
</evidence>
<dbReference type="GO" id="GO:0012505">
    <property type="term" value="C:endomembrane system"/>
    <property type="evidence" value="ECO:0007669"/>
    <property type="project" value="UniProtKB-SubCell"/>
</dbReference>
<keyword evidence="3 5" id="KW-1133">Transmembrane helix</keyword>
<dbReference type="AlphaFoldDB" id="A0A7C3E6X3"/>
<reference evidence="6" key="1">
    <citation type="journal article" date="2020" name="mSystems">
        <title>Genome- and Community-Level Interaction Insights into Carbon Utilization and Element Cycling Functions of Hydrothermarchaeota in Hydrothermal Sediment.</title>
        <authorList>
            <person name="Zhou Z."/>
            <person name="Liu Y."/>
            <person name="Xu W."/>
            <person name="Pan J."/>
            <person name="Luo Z.H."/>
            <person name="Li M."/>
        </authorList>
    </citation>
    <scope>NUCLEOTIDE SEQUENCE [LARGE SCALE GENOMIC DNA]</scope>
    <source>
        <strain evidence="6">SpSt-503</strain>
    </source>
</reference>